<evidence type="ECO:0000313" key="2">
    <source>
        <dbReference type="EMBL" id="CAL4761792.1"/>
    </source>
</evidence>
<organism evidence="1">
    <name type="scientific">Cladocopium goreaui</name>
    <dbReference type="NCBI Taxonomy" id="2562237"/>
    <lineage>
        <taxon>Eukaryota</taxon>
        <taxon>Sar</taxon>
        <taxon>Alveolata</taxon>
        <taxon>Dinophyceae</taxon>
        <taxon>Suessiales</taxon>
        <taxon>Symbiodiniaceae</taxon>
        <taxon>Cladocopium</taxon>
    </lineage>
</organism>
<sequence length="653" mass="74034">MFVPHFCSSMVRSQSREAQQRLAVAHQTFSRHRKLLLQNPGIPLAKRRELFESLVMSAFTYGMESWCFMDQQSKSMVHNGIMKLYKRFLKHPHDVPVTDEQVLASSGLPSPSEVLRRARLRYLGTLYACGPAAEWGLLFSDKSWRELVRDDLSWLWRQLWNSSALEDPSLHFPAWEYLLRYHRGYWKRLVTRGMKHAVQQRKNRVWVGDFHQRVFHHLQEQGELGAKEAAYVSEFADSAFFGCMRCGVKCATRAGEGIGSQQCQEQQRQHDGLVPHLQAQGPQQMPGLHRPFDLENGELVAMILDLASQHSSPTRLETEIRQASEELIISWTDYTATLRLCMVQYSAEVAEDIGHPVETMMTIFSRLGDAMTWLFLCQSGRERHRGPDQVAHYEDWCARLCDQDCPAWTSASVPRPIGRERVVLHAFSGRRRQGDYQWFLEKLLPTGYVHGFLGGPPCCTFSKARSVALEAVQPRRAPRPVRSAVDLWGLLSLSLRELDAVMEGNVLLSFCIEAIFALAMMGRQGLLEHPAEPDEESAPSIWKIPIVQLLMRMPNVQKVNFAQGLFGASSSKPTTLLAANSPDLIQILRKWHLTADNPRSVNIGKDGHGQFRTAHLKEYPPALCAALAEATWNATCMAPSEDHVQLPGDFRAV</sequence>
<dbReference type="EMBL" id="CAMXCT030000136">
    <property type="protein sequence ID" value="CAL4761792.1"/>
    <property type="molecule type" value="Genomic_DNA"/>
</dbReference>
<dbReference type="AlphaFoldDB" id="A0A9P1FH58"/>
<dbReference type="EMBL" id="CAMXCT020000136">
    <property type="protein sequence ID" value="CAL1127855.1"/>
    <property type="molecule type" value="Genomic_DNA"/>
</dbReference>
<proteinExistence type="predicted"/>
<keyword evidence="3" id="KW-1185">Reference proteome</keyword>
<name>A0A9P1FH58_9DINO</name>
<reference evidence="1" key="1">
    <citation type="submission" date="2022-10" db="EMBL/GenBank/DDBJ databases">
        <authorList>
            <person name="Chen Y."/>
            <person name="Dougan E. K."/>
            <person name="Chan C."/>
            <person name="Rhodes N."/>
            <person name="Thang M."/>
        </authorList>
    </citation>
    <scope>NUCLEOTIDE SEQUENCE</scope>
</reference>
<dbReference type="EMBL" id="CAMXCT010000136">
    <property type="protein sequence ID" value="CAI3974480.1"/>
    <property type="molecule type" value="Genomic_DNA"/>
</dbReference>
<accession>A0A9P1FH58</accession>
<protein>
    <submittedName>
        <fullName evidence="1">Uncharacterized protein</fullName>
    </submittedName>
</protein>
<comment type="caution">
    <text evidence="1">The sequence shown here is derived from an EMBL/GenBank/DDBJ whole genome shotgun (WGS) entry which is preliminary data.</text>
</comment>
<evidence type="ECO:0000313" key="3">
    <source>
        <dbReference type="Proteomes" id="UP001152797"/>
    </source>
</evidence>
<reference evidence="2 3" key="2">
    <citation type="submission" date="2024-05" db="EMBL/GenBank/DDBJ databases">
        <authorList>
            <person name="Chen Y."/>
            <person name="Shah S."/>
            <person name="Dougan E. K."/>
            <person name="Thang M."/>
            <person name="Chan C."/>
        </authorList>
    </citation>
    <scope>NUCLEOTIDE SEQUENCE [LARGE SCALE GENOMIC DNA]</scope>
</reference>
<evidence type="ECO:0000313" key="1">
    <source>
        <dbReference type="EMBL" id="CAI3974480.1"/>
    </source>
</evidence>
<gene>
    <name evidence="1" type="ORF">C1SCF055_LOCUS2877</name>
</gene>
<dbReference type="Proteomes" id="UP001152797">
    <property type="component" value="Unassembled WGS sequence"/>
</dbReference>